<evidence type="ECO:0000313" key="1">
    <source>
        <dbReference type="EMBL" id="MEA5140432.1"/>
    </source>
</evidence>
<protein>
    <submittedName>
        <fullName evidence="1">Uncharacterized protein</fullName>
    </submittedName>
</protein>
<proteinExistence type="predicted"/>
<comment type="caution">
    <text evidence="1">The sequence shown here is derived from an EMBL/GenBank/DDBJ whole genome shotgun (WGS) entry which is preliminary data.</text>
</comment>
<dbReference type="RefSeq" id="WP_323297586.1">
    <property type="nucleotide sequence ID" value="NZ_JAYFUM010000017.1"/>
</dbReference>
<organism evidence="1 2">
    <name type="scientific">Arcicella rigui</name>
    <dbReference type="NCBI Taxonomy" id="797020"/>
    <lineage>
        <taxon>Bacteria</taxon>
        <taxon>Pseudomonadati</taxon>
        <taxon>Bacteroidota</taxon>
        <taxon>Cytophagia</taxon>
        <taxon>Cytophagales</taxon>
        <taxon>Flectobacillaceae</taxon>
        <taxon>Arcicella</taxon>
    </lineage>
</organism>
<reference evidence="1 2" key="1">
    <citation type="submission" date="2023-12" db="EMBL/GenBank/DDBJ databases">
        <title>Novel species of the genus Arcicella isolated from rivers.</title>
        <authorList>
            <person name="Lu H."/>
        </authorList>
    </citation>
    <scope>NUCLEOTIDE SEQUENCE [LARGE SCALE GENOMIC DNA]</scope>
    <source>
        <strain evidence="1 2">KCTC 23307</strain>
    </source>
</reference>
<keyword evidence="2" id="KW-1185">Reference proteome</keyword>
<name>A0ABU5QCQ4_9BACT</name>
<dbReference type="Proteomes" id="UP001302949">
    <property type="component" value="Unassembled WGS sequence"/>
</dbReference>
<evidence type="ECO:0000313" key="2">
    <source>
        <dbReference type="Proteomes" id="UP001302949"/>
    </source>
</evidence>
<accession>A0ABU5QCQ4</accession>
<dbReference type="EMBL" id="JAYFUM010000017">
    <property type="protein sequence ID" value="MEA5140432.1"/>
    <property type="molecule type" value="Genomic_DNA"/>
</dbReference>
<gene>
    <name evidence="1" type="ORF">VB248_14870</name>
</gene>
<sequence>MFPAIKPQKTSDRKRQLQEEAKAYKKVIEGQVEEIKSEAVRISTTALIIGTVLVTTYWLFDFLVSDTEKKKVEKVPENTNLPVLVKKEKSKESWVVSSIKGYMMAFLIAVAKDKLIEALTILKENHAEKPSE</sequence>